<accession>A0A6P8KPD8</accession>
<dbReference type="AlphaFoldDB" id="A0A6P8KPD8"/>
<dbReference type="GeneID" id="117144603"/>
<evidence type="ECO:0000313" key="3">
    <source>
        <dbReference type="RefSeq" id="XP_033165784.1"/>
    </source>
</evidence>
<keyword evidence="1" id="KW-0472">Membrane</keyword>
<keyword evidence="2" id="KW-1185">Reference proteome</keyword>
<evidence type="ECO:0000313" key="2">
    <source>
        <dbReference type="Proteomes" id="UP000515162"/>
    </source>
</evidence>
<gene>
    <name evidence="3" type="primary">LOC117144603</name>
</gene>
<dbReference type="RefSeq" id="XP_033165784.1">
    <property type="nucleotide sequence ID" value="XM_033309893.1"/>
</dbReference>
<proteinExistence type="predicted"/>
<feature type="transmembrane region" description="Helical" evidence="1">
    <location>
        <begin position="73"/>
        <end position="92"/>
    </location>
</feature>
<protein>
    <submittedName>
        <fullName evidence="3">Uncharacterized protein LOC117144603</fullName>
    </submittedName>
</protein>
<organism evidence="2 3">
    <name type="scientific">Drosophila mauritiana</name>
    <name type="common">Fruit fly</name>
    <dbReference type="NCBI Taxonomy" id="7226"/>
    <lineage>
        <taxon>Eukaryota</taxon>
        <taxon>Metazoa</taxon>
        <taxon>Ecdysozoa</taxon>
        <taxon>Arthropoda</taxon>
        <taxon>Hexapoda</taxon>
        <taxon>Insecta</taxon>
        <taxon>Pterygota</taxon>
        <taxon>Neoptera</taxon>
        <taxon>Endopterygota</taxon>
        <taxon>Diptera</taxon>
        <taxon>Brachycera</taxon>
        <taxon>Muscomorpha</taxon>
        <taxon>Ephydroidea</taxon>
        <taxon>Drosophilidae</taxon>
        <taxon>Drosophila</taxon>
        <taxon>Sophophora</taxon>
    </lineage>
</organism>
<dbReference type="Proteomes" id="UP000515162">
    <property type="component" value="Chromosome 3R"/>
</dbReference>
<reference evidence="3" key="1">
    <citation type="submission" date="2025-08" db="UniProtKB">
        <authorList>
            <consortium name="RefSeq"/>
        </authorList>
    </citation>
    <scope>IDENTIFICATION</scope>
    <source>
        <strain evidence="3">Mau12</strain>
        <tissue evidence="3">Whole Body</tissue>
    </source>
</reference>
<feature type="transmembrane region" description="Helical" evidence="1">
    <location>
        <begin position="41"/>
        <end position="61"/>
    </location>
</feature>
<keyword evidence="1" id="KW-1133">Transmembrane helix</keyword>
<name>A0A6P8KPD8_DROMA</name>
<keyword evidence="1" id="KW-0812">Transmembrane</keyword>
<sequence length="98" mass="11908">MYQYNLWDRFYPTSCGLRETTKTTQCCVGFWLHMWRQFYTIWIHVTNRCFKGCALFGWLVHSFLRNRHILYSLVNNTFGAFFHFFIYCVQLLSSGYGF</sequence>
<evidence type="ECO:0000256" key="1">
    <source>
        <dbReference type="SAM" id="Phobius"/>
    </source>
</evidence>